<protein>
    <submittedName>
        <fullName evidence="1">Uncharacterized protein</fullName>
    </submittedName>
</protein>
<accession>A0A450S8D7</accession>
<organism evidence="1">
    <name type="scientific">Candidatus Kentrum sp. DK</name>
    <dbReference type="NCBI Taxonomy" id="2126562"/>
    <lineage>
        <taxon>Bacteria</taxon>
        <taxon>Pseudomonadati</taxon>
        <taxon>Pseudomonadota</taxon>
        <taxon>Gammaproteobacteria</taxon>
        <taxon>Candidatus Kentrum</taxon>
    </lineage>
</organism>
<gene>
    <name evidence="1" type="ORF">BECKDK2373B_GA0170837_101964</name>
</gene>
<name>A0A450S8D7_9GAMM</name>
<sequence>MNRTKLLERISIEPDIRFGKPCIRGAICKSPSCTLHLQKRAQNAQQRSVNSAFSPVFAGLKGTIQTFA</sequence>
<dbReference type="AlphaFoldDB" id="A0A450S8D7"/>
<reference evidence="1" key="1">
    <citation type="submission" date="2019-02" db="EMBL/GenBank/DDBJ databases">
        <authorList>
            <person name="Gruber-Vodicka R. H."/>
            <person name="Seah K. B. B."/>
        </authorList>
    </citation>
    <scope>NUCLEOTIDE SEQUENCE</scope>
    <source>
        <strain evidence="1">BECK_DK47</strain>
    </source>
</reference>
<dbReference type="EMBL" id="CAADEX010000019">
    <property type="protein sequence ID" value="VFJ48091.1"/>
    <property type="molecule type" value="Genomic_DNA"/>
</dbReference>
<evidence type="ECO:0000313" key="1">
    <source>
        <dbReference type="EMBL" id="VFJ48091.1"/>
    </source>
</evidence>
<proteinExistence type="predicted"/>